<evidence type="ECO:0000256" key="1">
    <source>
        <dbReference type="SAM" id="MobiDB-lite"/>
    </source>
</evidence>
<comment type="caution">
    <text evidence="2">The sequence shown here is derived from an EMBL/GenBank/DDBJ whole genome shotgun (WGS) entry which is preliminary data.</text>
</comment>
<evidence type="ECO:0000313" key="2">
    <source>
        <dbReference type="EMBL" id="MCM2532121.1"/>
    </source>
</evidence>
<proteinExistence type="predicted"/>
<evidence type="ECO:0000313" key="3">
    <source>
        <dbReference type="Proteomes" id="UP001523262"/>
    </source>
</evidence>
<organism evidence="2 3">
    <name type="scientific">Neobacillus pocheonensis</name>
    <dbReference type="NCBI Taxonomy" id="363869"/>
    <lineage>
        <taxon>Bacteria</taxon>
        <taxon>Bacillati</taxon>
        <taxon>Bacillota</taxon>
        <taxon>Bacilli</taxon>
        <taxon>Bacillales</taxon>
        <taxon>Bacillaceae</taxon>
        <taxon>Neobacillus</taxon>
    </lineage>
</organism>
<gene>
    <name evidence="2" type="ORF">NDK43_06635</name>
</gene>
<reference evidence="2 3" key="1">
    <citation type="submission" date="2022-06" db="EMBL/GenBank/DDBJ databases">
        <authorList>
            <person name="Jeon C.O."/>
        </authorList>
    </citation>
    <scope>NUCLEOTIDE SEQUENCE [LARGE SCALE GENOMIC DNA]</scope>
    <source>
        <strain evidence="2 3">KCTC 13943</strain>
    </source>
</reference>
<dbReference type="EMBL" id="JAMQCR010000001">
    <property type="protein sequence ID" value="MCM2532121.1"/>
    <property type="molecule type" value="Genomic_DNA"/>
</dbReference>
<protein>
    <recommendedName>
        <fullName evidence="4">Helix-turn-helix domain-containing protein</fullName>
    </recommendedName>
</protein>
<dbReference type="Proteomes" id="UP001523262">
    <property type="component" value="Unassembled WGS sequence"/>
</dbReference>
<accession>A0ABT0W734</accession>
<name>A0ABT0W734_9BACI</name>
<evidence type="ECO:0008006" key="4">
    <source>
        <dbReference type="Google" id="ProtNLM"/>
    </source>
</evidence>
<feature type="region of interest" description="Disordered" evidence="1">
    <location>
        <begin position="125"/>
        <end position="145"/>
    </location>
</feature>
<keyword evidence="3" id="KW-1185">Reference proteome</keyword>
<sequence>MLEKEFLQNAKPEELVKYSKGTYNKERYISRVADRWELSDKQIRMVYLTADLAQKANGVFSVSNEKFREMFENRFKLTISRATVQRFFRLLEELQILTVNEGRRKNRTQSANIFIIEPMEQEVSEEPKVEVETPDDTPYETLNNTPTETHNIVLTKSLTKALTKPLSNINCNYKEPMTFKKFKVLLTNACNEFYTTYSVGRYSKNQWNTLIGKFVNDSIERGYYKTVPEHKIKGFAYKSLEIIVDNSDYKRSDEYAAYLEVMKEVNSNTTRTNFPTGTDIPLYNWLEQ</sequence>